<dbReference type="EMBL" id="JAABOE010000012">
    <property type="protein sequence ID" value="KAF3188004.1"/>
    <property type="molecule type" value="Genomic_DNA"/>
</dbReference>
<feature type="compositionally biased region" description="Low complexity" evidence="4">
    <location>
        <begin position="127"/>
        <end position="155"/>
    </location>
</feature>
<feature type="region of interest" description="Disordered" evidence="4">
    <location>
        <begin position="1"/>
        <end position="26"/>
    </location>
</feature>
<dbReference type="GO" id="GO:0005739">
    <property type="term" value="C:mitochondrion"/>
    <property type="evidence" value="ECO:0007669"/>
    <property type="project" value="TreeGrafter"/>
</dbReference>
<accession>A0A7C8Q108</accession>
<dbReference type="InterPro" id="IPR000361">
    <property type="entry name" value="ATAP_core_dom"/>
</dbReference>
<dbReference type="GO" id="GO:0016226">
    <property type="term" value="P:iron-sulfur cluster assembly"/>
    <property type="evidence" value="ECO:0007669"/>
    <property type="project" value="InterPro"/>
</dbReference>
<feature type="region of interest" description="Disordered" evidence="4">
    <location>
        <begin position="49"/>
        <end position="157"/>
    </location>
</feature>
<gene>
    <name evidence="6" type="primary">ISA1</name>
    <name evidence="7" type="ORF">TWF106_002050</name>
    <name evidence="6" type="ORF">TWF788_001467</name>
</gene>
<comment type="caution">
    <text evidence="6">The sequence shown here is derived from an EMBL/GenBank/DDBJ whole genome shotgun (WGS) entry which is preliminary data.</text>
</comment>
<dbReference type="Pfam" id="PF01521">
    <property type="entry name" value="Fe-S_biosyn"/>
    <property type="match status" value="1"/>
</dbReference>
<evidence type="ECO:0000256" key="4">
    <source>
        <dbReference type="SAM" id="MobiDB-lite"/>
    </source>
</evidence>
<dbReference type="EMBL" id="WIWS01000137">
    <property type="protein sequence ID" value="KAF3203233.1"/>
    <property type="molecule type" value="Genomic_DNA"/>
</dbReference>
<evidence type="ECO:0000313" key="7">
    <source>
        <dbReference type="EMBL" id="KAF3203233.1"/>
    </source>
</evidence>
<feature type="compositionally biased region" description="Low complexity" evidence="4">
    <location>
        <begin position="97"/>
        <end position="114"/>
    </location>
</feature>
<dbReference type="AlphaFoldDB" id="A0A7C8Q108"/>
<dbReference type="GO" id="GO:0051537">
    <property type="term" value="F:2 iron, 2 sulfur cluster binding"/>
    <property type="evidence" value="ECO:0007669"/>
    <property type="project" value="TreeGrafter"/>
</dbReference>
<name>A0A7C8Q108_ORBOL</name>
<protein>
    <recommendedName>
        <fullName evidence="3">Iron-sulfur assembly protein 1</fullName>
    </recommendedName>
</protein>
<feature type="compositionally biased region" description="Basic and acidic residues" evidence="4">
    <location>
        <begin position="65"/>
        <end position="83"/>
    </location>
</feature>
<feature type="domain" description="Core" evidence="5">
    <location>
        <begin position="165"/>
        <end position="264"/>
    </location>
</feature>
<dbReference type="PANTHER" id="PTHR10072:SF41">
    <property type="entry name" value="IRON-SULFUR CLUSTER ASSEMBLY 1 HOMOLOG, MITOCHONDRIAL"/>
    <property type="match status" value="1"/>
</dbReference>
<dbReference type="InterPro" id="IPR016092">
    <property type="entry name" value="ATAP"/>
</dbReference>
<dbReference type="PROSITE" id="PS01152">
    <property type="entry name" value="HESB"/>
    <property type="match status" value="1"/>
</dbReference>
<evidence type="ECO:0000313" key="6">
    <source>
        <dbReference type="EMBL" id="KAF3188004.1"/>
    </source>
</evidence>
<evidence type="ECO:0000313" key="8">
    <source>
        <dbReference type="Proteomes" id="UP000472727"/>
    </source>
</evidence>
<evidence type="ECO:0000313" key="9">
    <source>
        <dbReference type="Proteomes" id="UP000479691"/>
    </source>
</evidence>
<evidence type="ECO:0000256" key="3">
    <source>
        <dbReference type="ARBA" id="ARBA00071673"/>
    </source>
</evidence>
<evidence type="ECO:0000256" key="2">
    <source>
        <dbReference type="ARBA" id="ARBA00054873"/>
    </source>
</evidence>
<dbReference type="InterPro" id="IPR050322">
    <property type="entry name" value="Fe-S_cluster_asmbl/transfer"/>
</dbReference>
<reference evidence="8 9" key="1">
    <citation type="submission" date="2019-06" db="EMBL/GenBank/DDBJ databases">
        <authorList>
            <person name="Palmer J.M."/>
        </authorList>
    </citation>
    <scope>NUCLEOTIDE SEQUENCE [LARGE SCALE GENOMIC DNA]</scope>
    <source>
        <strain evidence="7 8">TWF106</strain>
        <strain evidence="6 9">TWF788</strain>
    </source>
</reference>
<dbReference type="Gene3D" id="2.60.300.12">
    <property type="entry name" value="HesB-like domain"/>
    <property type="match status" value="1"/>
</dbReference>
<organism evidence="6 9">
    <name type="scientific">Orbilia oligospora</name>
    <name type="common">Nematode-trapping fungus</name>
    <name type="synonym">Arthrobotrys oligospora</name>
    <dbReference type="NCBI Taxonomy" id="2813651"/>
    <lineage>
        <taxon>Eukaryota</taxon>
        <taxon>Fungi</taxon>
        <taxon>Dikarya</taxon>
        <taxon>Ascomycota</taxon>
        <taxon>Pezizomycotina</taxon>
        <taxon>Orbiliomycetes</taxon>
        <taxon>Orbiliales</taxon>
        <taxon>Orbiliaceae</taxon>
        <taxon>Orbilia</taxon>
    </lineage>
</organism>
<comment type="function">
    <text evidence="2">Involved in the assembly of mitochondrial and cytoplasmic iron-sulfur proteins. Probably involved in the binding of an intermediate of Fe/S cluster assembly.</text>
</comment>
<evidence type="ECO:0000259" key="5">
    <source>
        <dbReference type="Pfam" id="PF01521"/>
    </source>
</evidence>
<comment type="similarity">
    <text evidence="1">Belongs to the HesB/IscA family.</text>
</comment>
<evidence type="ECO:0000256" key="1">
    <source>
        <dbReference type="ARBA" id="ARBA00006718"/>
    </source>
</evidence>
<dbReference type="SUPFAM" id="SSF89360">
    <property type="entry name" value="HesB-like domain"/>
    <property type="match status" value="1"/>
</dbReference>
<dbReference type="PANTHER" id="PTHR10072">
    <property type="entry name" value="IRON-SULFUR CLUSTER ASSEMBLY PROTEIN"/>
    <property type="match status" value="1"/>
</dbReference>
<dbReference type="InterPro" id="IPR017870">
    <property type="entry name" value="FeS_cluster_insertion_CS"/>
</dbReference>
<dbReference type="NCBIfam" id="TIGR00049">
    <property type="entry name" value="iron-sulfur cluster assembly accessory protein"/>
    <property type="match status" value="1"/>
</dbReference>
<proteinExistence type="inferred from homology"/>
<dbReference type="FunFam" id="2.60.300.12:FF:000001">
    <property type="entry name" value="Iron-binding protein IscA"/>
    <property type="match status" value="1"/>
</dbReference>
<dbReference type="Proteomes" id="UP000472727">
    <property type="component" value="Unassembled WGS sequence"/>
</dbReference>
<dbReference type="Proteomes" id="UP000479691">
    <property type="component" value="Unassembled WGS sequence"/>
</dbReference>
<sequence>MSLPRALMSTSRRMLAPSVKPRYSPNSPYLSPSICASCLRRSLQTATPYRPETLAMPGMDPAPPRNKDAPGSELTRRSLDGKRPPFTTMPVEHGRSAPKAPAAAPTPTTSATATGSIVSKLTPTSPPAQTATATTTTTTTAATTKAPDTTTAPTPRKLRPRKAAMTLTPLAVDHIRSLTQQTPPKLIRVGVKNKGCSGLAYHLEYIESPGKFDEVVEQEGVKVYIDSKALFSIIGSEMDWVEDRLSARFVFNNPNIKEECGCGESFMVHGQKS</sequence>
<dbReference type="InterPro" id="IPR035903">
    <property type="entry name" value="HesB-like_dom_sf"/>
</dbReference>